<keyword evidence="1" id="KW-1133">Transmembrane helix</keyword>
<gene>
    <name evidence="2" type="ORF">U473_12890</name>
</gene>
<organism evidence="2 3">
    <name type="scientific">Tepidibacillus decaturensis</name>
    <dbReference type="NCBI Taxonomy" id="1413211"/>
    <lineage>
        <taxon>Bacteria</taxon>
        <taxon>Bacillati</taxon>
        <taxon>Bacillota</taxon>
        <taxon>Bacilli</taxon>
        <taxon>Bacillales</taxon>
        <taxon>Bacillaceae</taxon>
        <taxon>Tepidibacillus</taxon>
    </lineage>
</organism>
<evidence type="ECO:0000313" key="2">
    <source>
        <dbReference type="EMBL" id="KXG44814.1"/>
    </source>
</evidence>
<feature type="transmembrane region" description="Helical" evidence="1">
    <location>
        <begin position="49"/>
        <end position="67"/>
    </location>
</feature>
<evidence type="ECO:0000313" key="3">
    <source>
        <dbReference type="Proteomes" id="UP000070352"/>
    </source>
</evidence>
<comment type="caution">
    <text evidence="2">The sequence shown here is derived from an EMBL/GenBank/DDBJ whole genome shotgun (WGS) entry which is preliminary data.</text>
</comment>
<sequence length="171" mass="21056">MDDRIVFNYQLLFRFRRKPIWLTLYLTMLFEGLLTTILMVTYIAWAEMFLLLMIYYLLYLFWGIWYLHFFKKGIKLRFPYLPWFGLTPAKMLTLHEYYQFELSYLFIGCFSSIWFILWFPSFSILFSIIFVLSLFIFRLFLFIKVTLLKNSNILIKYEPFGISVYKTDRIQ</sequence>
<keyword evidence="1" id="KW-0812">Transmembrane</keyword>
<dbReference type="Proteomes" id="UP000070352">
    <property type="component" value="Unassembled WGS sequence"/>
</dbReference>
<dbReference type="AlphaFoldDB" id="A0A135L733"/>
<name>A0A135L733_9BACI</name>
<dbReference type="STRING" id="1413211.U473_12890"/>
<accession>A0A135L733</accession>
<keyword evidence="1" id="KW-0472">Membrane</keyword>
<proteinExistence type="predicted"/>
<protein>
    <submittedName>
        <fullName evidence="2">Uncharacterized protein</fullName>
    </submittedName>
</protein>
<evidence type="ECO:0000256" key="1">
    <source>
        <dbReference type="SAM" id="Phobius"/>
    </source>
</evidence>
<dbReference type="EMBL" id="LSKU01000001">
    <property type="protein sequence ID" value="KXG44814.1"/>
    <property type="molecule type" value="Genomic_DNA"/>
</dbReference>
<keyword evidence="3" id="KW-1185">Reference proteome</keyword>
<feature type="transmembrane region" description="Helical" evidence="1">
    <location>
        <begin position="100"/>
        <end position="118"/>
    </location>
</feature>
<feature type="transmembrane region" description="Helical" evidence="1">
    <location>
        <begin position="124"/>
        <end position="147"/>
    </location>
</feature>
<feature type="transmembrane region" description="Helical" evidence="1">
    <location>
        <begin position="20"/>
        <end position="43"/>
    </location>
</feature>
<reference evidence="2 3" key="1">
    <citation type="submission" date="2016-02" db="EMBL/GenBank/DDBJ databases">
        <title>Draft Genome for Tepidibacillus decaturensis nov. sp. Strain Z9, an Anaerobic, Moderately Thermophilic and Heterotrophic Bacterium from Deep Subsurface of the Illinois Basin, USA.</title>
        <authorList>
            <person name="Dong Y."/>
            <person name="Chang J.Y."/>
            <person name="Sanford R."/>
            <person name="Fouke B.W."/>
        </authorList>
    </citation>
    <scope>NUCLEOTIDE SEQUENCE [LARGE SCALE GENOMIC DNA]</scope>
    <source>
        <strain evidence="2 3">Z9</strain>
    </source>
</reference>